<name>A0AA96RIM4_9BACL</name>
<dbReference type="InterPro" id="IPR016181">
    <property type="entry name" value="Acyl_CoA_acyltransferase"/>
</dbReference>
<protein>
    <submittedName>
        <fullName evidence="1">GNAT family N-acetyltransferase</fullName>
    </submittedName>
</protein>
<dbReference type="EMBL" id="CP130319">
    <property type="protein sequence ID" value="WNR44463.1"/>
    <property type="molecule type" value="Genomic_DNA"/>
</dbReference>
<dbReference type="KEGG" id="proo:MJB10_25945"/>
<organism evidence="1 2">
    <name type="scientific">Paenibacillus roseopurpureus</name>
    <dbReference type="NCBI Taxonomy" id="2918901"/>
    <lineage>
        <taxon>Bacteria</taxon>
        <taxon>Bacillati</taxon>
        <taxon>Bacillota</taxon>
        <taxon>Bacilli</taxon>
        <taxon>Bacillales</taxon>
        <taxon>Paenibacillaceae</taxon>
        <taxon>Paenibacillus</taxon>
    </lineage>
</organism>
<accession>A0AA96RIM4</accession>
<dbReference type="Proteomes" id="UP001304650">
    <property type="component" value="Chromosome"/>
</dbReference>
<reference evidence="1" key="1">
    <citation type="submission" date="2022-02" db="EMBL/GenBank/DDBJ databases">
        <title>Paenibacillus sp. MBLB1832 Whole Genome Shotgun Sequencing.</title>
        <authorList>
            <person name="Hwang C.Y."/>
            <person name="Cho E.-S."/>
            <person name="Seo M.-J."/>
        </authorList>
    </citation>
    <scope>NUCLEOTIDE SEQUENCE</scope>
    <source>
        <strain evidence="1">MBLB1832</strain>
    </source>
</reference>
<evidence type="ECO:0000313" key="2">
    <source>
        <dbReference type="Proteomes" id="UP001304650"/>
    </source>
</evidence>
<dbReference type="SUPFAM" id="SSF55729">
    <property type="entry name" value="Acyl-CoA N-acyltransferases (Nat)"/>
    <property type="match status" value="1"/>
</dbReference>
<dbReference type="RefSeq" id="WP_314800077.1">
    <property type="nucleotide sequence ID" value="NZ_CP130319.1"/>
</dbReference>
<keyword evidence="2" id="KW-1185">Reference proteome</keyword>
<evidence type="ECO:0000313" key="1">
    <source>
        <dbReference type="EMBL" id="WNR44463.1"/>
    </source>
</evidence>
<gene>
    <name evidence="1" type="ORF">MJB10_25945</name>
</gene>
<sequence>MTSIIREATPQDTTAISALISQLTGKSISPLHIENRLYSMRDNPDELLYVYEEKNRILGTLSFRIKRDAEQFGQLIFSEISVMSAANDSPSAQDPRAQLEDYAVQLANKHNCAGMMWLTETGAAHPSREAQSPIGFDETGYRFVKRFI</sequence>
<dbReference type="Gene3D" id="3.40.630.30">
    <property type="match status" value="1"/>
</dbReference>
<proteinExistence type="predicted"/>
<dbReference type="AlphaFoldDB" id="A0AA96RIM4"/>